<keyword evidence="2" id="KW-1185">Reference proteome</keyword>
<evidence type="ECO:0000313" key="2">
    <source>
        <dbReference type="Proteomes" id="UP000243723"/>
    </source>
</evidence>
<organism evidence="1 2">
    <name type="scientific">Elsinoe australis</name>
    <dbReference type="NCBI Taxonomy" id="40998"/>
    <lineage>
        <taxon>Eukaryota</taxon>
        <taxon>Fungi</taxon>
        <taxon>Dikarya</taxon>
        <taxon>Ascomycota</taxon>
        <taxon>Pezizomycotina</taxon>
        <taxon>Dothideomycetes</taxon>
        <taxon>Dothideomycetidae</taxon>
        <taxon>Myriangiales</taxon>
        <taxon>Elsinoaceae</taxon>
        <taxon>Elsinoe</taxon>
    </lineage>
</organism>
<dbReference type="EMBL" id="NHZQ01000363">
    <property type="protein sequence ID" value="PSK40118.1"/>
    <property type="molecule type" value="Genomic_DNA"/>
</dbReference>
<accession>A0A2P7YVX5</accession>
<sequence>MATYTFTLLIDSKVLAIPSPDNFCIAKKVDGKFTTVFQDASIQPSRDGQKTLITKNEFKWTDKYRIFATATYEHGLLVASATNNVVIAFGQKTIYDKNIFGDAATAALGDFSRASGPQSHEDSFLVNNIPSVLHAAVECEVGGAWAPIYVDPNAHLSTINKQLTPMNEYMLFWDSMVQTDSMIDQSRYAFPYTFSFPAGSTSKTIRFGYATPDKPTAGEPAKFYPM</sequence>
<dbReference type="Proteomes" id="UP000243723">
    <property type="component" value="Unassembled WGS sequence"/>
</dbReference>
<dbReference type="AlphaFoldDB" id="A0A2P7YVX5"/>
<evidence type="ECO:0000313" key="1">
    <source>
        <dbReference type="EMBL" id="PSK40118.1"/>
    </source>
</evidence>
<dbReference type="OrthoDB" id="2987506at2759"/>
<comment type="caution">
    <text evidence="1">The sequence shown here is derived from an EMBL/GenBank/DDBJ whole genome shotgun (WGS) entry which is preliminary data.</text>
</comment>
<protein>
    <submittedName>
        <fullName evidence="1">Uncharacterized protein</fullName>
    </submittedName>
</protein>
<proteinExistence type="predicted"/>
<gene>
    <name evidence="1" type="ORF">B9Z65_8058</name>
</gene>
<name>A0A2P7YVX5_9PEZI</name>
<reference evidence="1 2" key="1">
    <citation type="submission" date="2017-05" db="EMBL/GenBank/DDBJ databases">
        <title>Draft genome sequence of Elsinoe australis.</title>
        <authorList>
            <person name="Cheng Q."/>
        </authorList>
    </citation>
    <scope>NUCLEOTIDE SEQUENCE [LARGE SCALE GENOMIC DNA]</scope>
    <source>
        <strain evidence="1 2">NL1</strain>
    </source>
</reference>